<evidence type="ECO:0000313" key="1">
    <source>
        <dbReference type="EMBL" id="BED92276.1"/>
    </source>
</evidence>
<sequence>MTKKIVAFLFAFQLLPDVCAFGNIENYKNVAPGTSYSREMTCKNLSIQEDRKGVRMVCSKKPLPVLVNPNCKNESFDFILNENYKIASTNWRKKNTSASIFLDLSGSDFKNLGVVSVSIFGKGPRGEINCTNNADFYLLEAGKKYELYNSVKENGCQKVQIRFKGSQGQRICGKWGTDYKPESDVLKVGGKTYPDSVKNSEFSLVISPNKTCCTAVRTKINDSSIFLELSDPNGRGSSIKCSVLGFGNSLESKNCTYKRDFYVLPFGQKYELFNTVKENKCLGVQLKFEGEPGTEIKGKWNPNYVTETDCIRIPMSPVSEVSFDSKLPDSLAKCEVKNIAITVRLYGNNVLGENLKNLVDDLVNSMNMKSKVMGNSTSKDEYNHLISHVVKGMEWFLKRISKDGYVKTKSKNKSSGAPFNIPLSTWNKIDEEIEFLHNTLMSRLTSQSEIILNSAKCDMVGNT</sequence>
<dbReference type="KEGG" id="ips:CfP315_0890"/>
<organism evidence="1">
    <name type="scientific">Candidatus Improbicoccus pseudotrichonymphae</name>
    <dbReference type="NCBI Taxonomy" id="3033792"/>
    <lineage>
        <taxon>Bacteria</taxon>
        <taxon>Bacillati</taxon>
        <taxon>Bacillota</taxon>
        <taxon>Clostridia</taxon>
        <taxon>Candidatus Improbicoccus</taxon>
    </lineage>
</organism>
<gene>
    <name evidence="1" type="ORF">CfP315_0890</name>
</gene>
<protein>
    <submittedName>
        <fullName evidence="1">Uncharacterized protein</fullName>
    </submittedName>
</protein>
<dbReference type="EMBL" id="AP027924">
    <property type="protein sequence ID" value="BED92276.1"/>
    <property type="molecule type" value="Genomic_DNA"/>
</dbReference>
<proteinExistence type="predicted"/>
<dbReference type="AlphaFoldDB" id="A0AA48KVT6"/>
<name>A0AA48KVT6_9FIRM</name>
<accession>A0AA48KVT6</accession>
<reference evidence="1" key="1">
    <citation type="journal article" date="2023" name="ISME J.">
        <title>Emergence of putative energy parasites within Clostridia revealed by genome analysis of a novel endosymbiotic clade.</title>
        <authorList>
            <person name="Takahashi K."/>
            <person name="Kuwahara H."/>
            <person name="Horikawa Y."/>
            <person name="Izawa K."/>
            <person name="Kato D."/>
            <person name="Inagaki T."/>
            <person name="Yuki M."/>
            <person name="Ohkuma M."/>
            <person name="Hongoh Y."/>
        </authorList>
    </citation>
    <scope>NUCLEOTIDE SEQUENCE</scope>
    <source>
        <strain evidence="1">CfP3-15</strain>
    </source>
</reference>
<dbReference type="Proteomes" id="UP001337580">
    <property type="component" value="Chromosome"/>
</dbReference>